<keyword evidence="6 8" id="KW-1133">Transmembrane helix</keyword>
<evidence type="ECO:0000256" key="2">
    <source>
        <dbReference type="ARBA" id="ARBA00006117"/>
    </source>
</evidence>
<dbReference type="EMBL" id="CP019581">
    <property type="protein sequence ID" value="AZK90363.1"/>
    <property type="molecule type" value="Genomic_DNA"/>
</dbReference>
<dbReference type="InterPro" id="IPR010651">
    <property type="entry name" value="Sugar_transport"/>
</dbReference>
<dbReference type="Proteomes" id="UP000267945">
    <property type="component" value="Chromosome"/>
</dbReference>
<feature type="transmembrane region" description="Helical" evidence="8">
    <location>
        <begin position="280"/>
        <end position="302"/>
    </location>
</feature>
<sequence length="355" mass="39375">MLNPFLYLHVKRFKFYLFFVCNVSAFIDTMLFVTFLQIIGENKLMNYLFLFIPAIGWGLMPMFVAGVKKSNIYHQILGTVLGAFIFGVVMTLIKRPTFDGTTFMLAMLAGAAWVIGQVGQYYSYSKVGVSETMPISTGLQLIGVPLVGVLIFGEWASTQAKIFGFLGILALIIGVACTSLTDKGTAEGGKKNQTTTTIVLVLTTLGYITSSSIPKALKVDNTMIFFGETIGMLIATVIYLFATKKIGVVKEKESYQVIPAGLIYAVAALAYIVSVKMNGVNLAFVMSQLCVVISTLGGIIFLHEQKTKKGYHLYCNWFGIDCSRCCFNFSILENWQQMSNLDICCFFYLFNRQMH</sequence>
<accession>A0A3Q8SNG6</accession>
<evidence type="ECO:0000256" key="3">
    <source>
        <dbReference type="ARBA" id="ARBA00022448"/>
    </source>
</evidence>
<keyword evidence="3" id="KW-0813">Transport</keyword>
<feature type="transmembrane region" description="Helical" evidence="8">
    <location>
        <begin position="105"/>
        <end position="123"/>
    </location>
</feature>
<keyword evidence="7 8" id="KW-0472">Membrane</keyword>
<comment type="similarity">
    <text evidence="2">Belongs to the GRP transporter (TC 2.A.7.5) family.</text>
</comment>
<feature type="transmembrane region" description="Helical" evidence="8">
    <location>
        <begin position="47"/>
        <end position="66"/>
    </location>
</feature>
<feature type="transmembrane region" description="Helical" evidence="8">
    <location>
        <begin position="223"/>
        <end position="242"/>
    </location>
</feature>
<keyword evidence="5 8" id="KW-0812">Transmembrane</keyword>
<evidence type="ECO:0000256" key="8">
    <source>
        <dbReference type="SAM" id="Phobius"/>
    </source>
</evidence>
<evidence type="ECO:0000256" key="7">
    <source>
        <dbReference type="ARBA" id="ARBA00023136"/>
    </source>
</evidence>
<evidence type="ECO:0000313" key="9">
    <source>
        <dbReference type="EMBL" id="AZK90363.1"/>
    </source>
</evidence>
<dbReference type="GO" id="GO:0005886">
    <property type="term" value="C:plasma membrane"/>
    <property type="evidence" value="ECO:0007669"/>
    <property type="project" value="UniProtKB-SubCell"/>
</dbReference>
<evidence type="ECO:0000313" key="10">
    <source>
        <dbReference type="Proteomes" id="UP000267945"/>
    </source>
</evidence>
<feature type="transmembrane region" description="Helical" evidence="8">
    <location>
        <begin position="162"/>
        <end position="181"/>
    </location>
</feature>
<feature type="transmembrane region" description="Helical" evidence="8">
    <location>
        <begin position="135"/>
        <end position="155"/>
    </location>
</feature>
<evidence type="ECO:0000256" key="4">
    <source>
        <dbReference type="ARBA" id="ARBA00022597"/>
    </source>
</evidence>
<dbReference type="PANTHER" id="PTHR16119:SF17">
    <property type="entry name" value="TRANSMEMBRANE PROTEIN 144"/>
    <property type="match status" value="1"/>
</dbReference>
<evidence type="ECO:0000256" key="6">
    <source>
        <dbReference type="ARBA" id="ARBA00022989"/>
    </source>
</evidence>
<reference evidence="9 10" key="1">
    <citation type="submission" date="2017-02" db="EMBL/GenBank/DDBJ databases">
        <title>Complete genome sequence of Lactobacillus helveticus.</title>
        <authorList>
            <person name="Kim J.F."/>
            <person name="Chung Y."/>
            <person name="Kwak M."/>
        </authorList>
    </citation>
    <scope>NUCLEOTIDE SEQUENCE [LARGE SCALE GENOMIC DNA]</scope>
    <source>
        <strain evidence="9 10">LH5</strain>
    </source>
</reference>
<proteinExistence type="inferred from homology"/>
<gene>
    <name evidence="9" type="primary">glcU_1</name>
    <name evidence="9" type="ORF">LH5_00101</name>
</gene>
<dbReference type="AlphaFoldDB" id="A0A3Q8SNG6"/>
<dbReference type="SUPFAM" id="SSF103481">
    <property type="entry name" value="Multidrug resistance efflux transporter EmrE"/>
    <property type="match status" value="1"/>
</dbReference>
<evidence type="ECO:0000256" key="1">
    <source>
        <dbReference type="ARBA" id="ARBA00004651"/>
    </source>
</evidence>
<keyword evidence="4" id="KW-0762">Sugar transport</keyword>
<dbReference type="GO" id="GO:0015144">
    <property type="term" value="F:carbohydrate transmembrane transporter activity"/>
    <property type="evidence" value="ECO:0007669"/>
    <property type="project" value="InterPro"/>
</dbReference>
<dbReference type="CDD" id="cd23110">
    <property type="entry name" value="GRP"/>
    <property type="match status" value="1"/>
</dbReference>
<feature type="transmembrane region" description="Helical" evidence="8">
    <location>
        <begin position="15"/>
        <end position="35"/>
    </location>
</feature>
<protein>
    <submittedName>
        <fullName evidence="9">Putative glucose uptake protein GlcU</fullName>
    </submittedName>
</protein>
<evidence type="ECO:0000256" key="5">
    <source>
        <dbReference type="ARBA" id="ARBA00022692"/>
    </source>
</evidence>
<name>A0A3Q8SNG6_LACHE</name>
<feature type="transmembrane region" description="Helical" evidence="8">
    <location>
        <begin position="254"/>
        <end position="274"/>
    </location>
</feature>
<organism evidence="9 10">
    <name type="scientific">Lactobacillus helveticus</name>
    <name type="common">Lactobacillus suntoryeus</name>
    <dbReference type="NCBI Taxonomy" id="1587"/>
    <lineage>
        <taxon>Bacteria</taxon>
        <taxon>Bacillati</taxon>
        <taxon>Bacillota</taxon>
        <taxon>Bacilli</taxon>
        <taxon>Lactobacillales</taxon>
        <taxon>Lactobacillaceae</taxon>
        <taxon>Lactobacillus</taxon>
    </lineage>
</organism>
<dbReference type="PANTHER" id="PTHR16119">
    <property type="entry name" value="TRANSMEMBRANE PROTEIN 144"/>
    <property type="match status" value="1"/>
</dbReference>
<dbReference type="Pfam" id="PF06800">
    <property type="entry name" value="Sugar_transport"/>
    <property type="match status" value="1"/>
</dbReference>
<comment type="subcellular location">
    <subcellularLocation>
        <location evidence="1">Cell membrane</location>
        <topology evidence="1">Multi-pass membrane protein</topology>
    </subcellularLocation>
</comment>
<feature type="transmembrane region" description="Helical" evidence="8">
    <location>
        <begin position="72"/>
        <end position="93"/>
    </location>
</feature>
<dbReference type="InterPro" id="IPR037185">
    <property type="entry name" value="EmrE-like"/>
</dbReference>